<name>A0A9Q3FGJ7_9BASI</name>
<keyword evidence="1" id="KW-0175">Coiled coil</keyword>
<protein>
    <submittedName>
        <fullName evidence="2">Uncharacterized protein</fullName>
    </submittedName>
</protein>
<gene>
    <name evidence="2" type="ORF">O181_078249</name>
</gene>
<evidence type="ECO:0000256" key="1">
    <source>
        <dbReference type="SAM" id="Coils"/>
    </source>
</evidence>
<dbReference type="AlphaFoldDB" id="A0A9Q3FGJ7"/>
<evidence type="ECO:0000313" key="3">
    <source>
        <dbReference type="Proteomes" id="UP000765509"/>
    </source>
</evidence>
<keyword evidence="3" id="KW-1185">Reference proteome</keyword>
<dbReference type="EMBL" id="AVOT02043111">
    <property type="protein sequence ID" value="MBW0538534.1"/>
    <property type="molecule type" value="Genomic_DNA"/>
</dbReference>
<organism evidence="2 3">
    <name type="scientific">Austropuccinia psidii MF-1</name>
    <dbReference type="NCBI Taxonomy" id="1389203"/>
    <lineage>
        <taxon>Eukaryota</taxon>
        <taxon>Fungi</taxon>
        <taxon>Dikarya</taxon>
        <taxon>Basidiomycota</taxon>
        <taxon>Pucciniomycotina</taxon>
        <taxon>Pucciniomycetes</taxon>
        <taxon>Pucciniales</taxon>
        <taxon>Sphaerophragmiaceae</taxon>
        <taxon>Austropuccinia</taxon>
    </lineage>
</organism>
<evidence type="ECO:0000313" key="2">
    <source>
        <dbReference type="EMBL" id="MBW0538534.1"/>
    </source>
</evidence>
<proteinExistence type="predicted"/>
<sequence length="118" mass="14074">MNSKEEKLNYQHSDSKLTNHSIEMTCGPDKESSEHQLRFQRRVKRFKELMAKLEELKQRDEAKKKVSSDISKESEPPFFTTWDFWLQIITFSKMVVKKGLIRLKCMFFNLIGRPLPLH</sequence>
<accession>A0A9Q3FGJ7</accession>
<feature type="coiled-coil region" evidence="1">
    <location>
        <begin position="39"/>
        <end position="66"/>
    </location>
</feature>
<reference evidence="2" key="1">
    <citation type="submission" date="2021-03" db="EMBL/GenBank/DDBJ databases">
        <title>Draft genome sequence of rust myrtle Austropuccinia psidii MF-1, a brazilian biotype.</title>
        <authorList>
            <person name="Quecine M.C."/>
            <person name="Pachon D.M.R."/>
            <person name="Bonatelli M.L."/>
            <person name="Correr F.H."/>
            <person name="Franceschini L.M."/>
            <person name="Leite T.F."/>
            <person name="Margarido G.R.A."/>
            <person name="Almeida C.A."/>
            <person name="Ferrarezi J.A."/>
            <person name="Labate C.A."/>
        </authorList>
    </citation>
    <scope>NUCLEOTIDE SEQUENCE</scope>
    <source>
        <strain evidence="2">MF-1</strain>
    </source>
</reference>
<dbReference type="Proteomes" id="UP000765509">
    <property type="component" value="Unassembled WGS sequence"/>
</dbReference>
<comment type="caution">
    <text evidence="2">The sequence shown here is derived from an EMBL/GenBank/DDBJ whole genome shotgun (WGS) entry which is preliminary data.</text>
</comment>